<gene>
    <name evidence="2" type="ORF">UT67_C0001G0010</name>
</gene>
<feature type="transmembrane region" description="Helical" evidence="1">
    <location>
        <begin position="12"/>
        <end position="34"/>
    </location>
</feature>
<protein>
    <submittedName>
        <fullName evidence="2">Uncharacterized protein</fullName>
    </submittedName>
</protein>
<keyword evidence="1" id="KW-0812">Transmembrane</keyword>
<feature type="transmembrane region" description="Helical" evidence="1">
    <location>
        <begin position="96"/>
        <end position="115"/>
    </location>
</feature>
<proteinExistence type="predicted"/>
<feature type="transmembrane region" description="Helical" evidence="1">
    <location>
        <begin position="62"/>
        <end position="84"/>
    </location>
</feature>
<dbReference type="EMBL" id="LBXR01000001">
    <property type="protein sequence ID" value="KKR35505.1"/>
    <property type="molecule type" value="Genomic_DNA"/>
</dbReference>
<evidence type="ECO:0000313" key="2">
    <source>
        <dbReference type="EMBL" id="KKR35505.1"/>
    </source>
</evidence>
<evidence type="ECO:0000256" key="1">
    <source>
        <dbReference type="SAM" id="Phobius"/>
    </source>
</evidence>
<name>A0A0G0SL70_9BACT</name>
<dbReference type="Proteomes" id="UP000034855">
    <property type="component" value="Unassembled WGS sequence"/>
</dbReference>
<keyword evidence="1" id="KW-0472">Membrane</keyword>
<comment type="caution">
    <text evidence="2">The sequence shown here is derived from an EMBL/GenBank/DDBJ whole genome shotgun (WGS) entry which is preliminary data.</text>
</comment>
<dbReference type="STRING" id="1619037.UT67_C0001G0010"/>
<reference evidence="2 3" key="1">
    <citation type="journal article" date="2015" name="Nature">
        <title>rRNA introns, odd ribosomes, and small enigmatic genomes across a large radiation of phyla.</title>
        <authorList>
            <person name="Brown C.T."/>
            <person name="Hug L.A."/>
            <person name="Thomas B.C."/>
            <person name="Sharon I."/>
            <person name="Castelle C.J."/>
            <person name="Singh A."/>
            <person name="Wilkins M.J."/>
            <person name="Williams K.H."/>
            <person name="Banfield J.F."/>
        </authorList>
    </citation>
    <scope>NUCLEOTIDE SEQUENCE [LARGE SCALE GENOMIC DNA]</scope>
</reference>
<keyword evidence="1" id="KW-1133">Transmembrane helix</keyword>
<organism evidence="2 3">
    <name type="scientific">Candidatus Magasanikbacteria bacterium GW2011_GWA2_40_10</name>
    <dbReference type="NCBI Taxonomy" id="1619037"/>
    <lineage>
        <taxon>Bacteria</taxon>
        <taxon>Candidatus Magasanikiibacteriota</taxon>
    </lineage>
</organism>
<dbReference type="AlphaFoldDB" id="A0A0G0SL70"/>
<evidence type="ECO:0000313" key="3">
    <source>
        <dbReference type="Proteomes" id="UP000034855"/>
    </source>
</evidence>
<accession>A0A0G0SL70</accession>
<sequence length="117" mass="13961">MFYYPKLYFRDLWISVPLLGVILIQIFLWVYLIFNIHSDAGQIFLHYNIIFGVDLVGDWWRIYFIPLAGVVVILLNYFFSLMLYSVDKFLARLMSGWVLFFHLFLMIGIILLVRLNA</sequence>